<dbReference type="GO" id="GO:0003730">
    <property type="term" value="F:mRNA 3'-UTR binding"/>
    <property type="evidence" value="ECO:0007669"/>
    <property type="project" value="TreeGrafter"/>
</dbReference>
<dbReference type="PROSITE" id="PS51375">
    <property type="entry name" value="PPR"/>
    <property type="match status" value="1"/>
</dbReference>
<dbReference type="GO" id="GO:0070129">
    <property type="term" value="P:regulation of mitochondrial translation"/>
    <property type="evidence" value="ECO:0007669"/>
    <property type="project" value="TreeGrafter"/>
</dbReference>
<dbReference type="OrthoDB" id="767661at2759"/>
<evidence type="ECO:0000256" key="1">
    <source>
        <dbReference type="PROSITE-ProRule" id="PRU00708"/>
    </source>
</evidence>
<proteinExistence type="predicted"/>
<reference evidence="2" key="1">
    <citation type="submission" date="2022-01" db="EMBL/GenBank/DDBJ databases">
        <authorList>
            <person name="King R."/>
        </authorList>
    </citation>
    <scope>NUCLEOTIDE SEQUENCE</scope>
</reference>
<dbReference type="EMBL" id="OU892281">
    <property type="protein sequence ID" value="CAG9769248.1"/>
    <property type="molecule type" value="Genomic_DNA"/>
</dbReference>
<evidence type="ECO:0008006" key="4">
    <source>
        <dbReference type="Google" id="ProtNLM"/>
    </source>
</evidence>
<dbReference type="AlphaFoldDB" id="A0A9N9QQ74"/>
<dbReference type="InterPro" id="IPR002885">
    <property type="entry name" value="PPR_rpt"/>
</dbReference>
<evidence type="ECO:0000313" key="2">
    <source>
        <dbReference type="EMBL" id="CAG9769248.1"/>
    </source>
</evidence>
<dbReference type="GO" id="GO:0005739">
    <property type="term" value="C:mitochondrion"/>
    <property type="evidence" value="ECO:0007669"/>
    <property type="project" value="TreeGrafter"/>
</dbReference>
<protein>
    <recommendedName>
        <fullName evidence="4">Leucine-rich PPR motif-containing protein, mitochondrial</fullName>
    </recommendedName>
</protein>
<dbReference type="Gene3D" id="1.25.40.10">
    <property type="entry name" value="Tetratricopeptide repeat domain"/>
    <property type="match status" value="2"/>
</dbReference>
<accession>A0A9N9QQ74</accession>
<feature type="repeat" description="PPR" evidence="1">
    <location>
        <begin position="176"/>
        <end position="210"/>
    </location>
</feature>
<evidence type="ECO:0000313" key="3">
    <source>
        <dbReference type="Proteomes" id="UP001152799"/>
    </source>
</evidence>
<organism evidence="2 3">
    <name type="scientific">Ceutorhynchus assimilis</name>
    <name type="common">cabbage seed weevil</name>
    <dbReference type="NCBI Taxonomy" id="467358"/>
    <lineage>
        <taxon>Eukaryota</taxon>
        <taxon>Metazoa</taxon>
        <taxon>Ecdysozoa</taxon>
        <taxon>Arthropoda</taxon>
        <taxon>Hexapoda</taxon>
        <taxon>Insecta</taxon>
        <taxon>Pterygota</taxon>
        <taxon>Neoptera</taxon>
        <taxon>Endopterygota</taxon>
        <taxon>Coleoptera</taxon>
        <taxon>Polyphaga</taxon>
        <taxon>Cucujiformia</taxon>
        <taxon>Curculionidae</taxon>
        <taxon>Ceutorhynchinae</taxon>
        <taxon>Ceutorhynchus</taxon>
    </lineage>
</organism>
<gene>
    <name evidence="2" type="ORF">CEUTPL_LOCUS9761</name>
</gene>
<dbReference type="InterPro" id="IPR033490">
    <property type="entry name" value="LRP130"/>
</dbReference>
<keyword evidence="3" id="KW-1185">Reference proteome</keyword>
<dbReference type="PANTHER" id="PTHR46669:SF2">
    <property type="entry name" value="EG:BACN32G11.3 PROTEIN"/>
    <property type="match status" value="1"/>
</dbReference>
<dbReference type="PANTHER" id="PTHR46669">
    <property type="entry name" value="LEUCINE-RICH PPR MOTIF-CONTAINING PROTEIN, MITOCHONDRIAL"/>
    <property type="match status" value="1"/>
</dbReference>
<name>A0A9N9QQ74_9CUCU</name>
<dbReference type="Proteomes" id="UP001152799">
    <property type="component" value="Chromosome 5"/>
</dbReference>
<sequence>MQRYISIFGRLLAREIVHKNLHGVAVKNSVSNFLFKNVTNIRCYSEAPSASFTESTIANRRQNNTFRKKNFDLHDLINHINNGKVFYLKQLSNVFHTIEFDKLKSDEAVLLLKHCGSEVPDSSRLQRNAVCQDIFAGLQKAANLDTEIFNRYIQTCTENSISIYSKELLLIKCEFNKETYKMLLDNVCQYGKINDSFEILEIMKTKGISLDNETLNSLILGQTLNGGLKAGEEVMSTLKTAQITYNQQAILSLFIGVIRRKNLKELKKASEKYSVDLNEEQFLYFILELGLNGLESLLNEVPHFYKHISITRELQTKIEKICIHLVHMNQVLSAMNIYENFVEPHPDVPYGAVILKEMLHCDIEISAIISIAKSLIEKKLNLYICEYLTELALRFKYQEQAWALLKCLQIVRPHYFWPLLVQDGKKSGENGVLNVLKRIKELNIKVDRETLENYVMPYCDLSNMNLLMLKLQDAGFTVREILSPLLLVLLKLKKTKKAAELCRHYNVVISGDDFPQILAKAWTYTKDTKSILPVLARYCESNNLEKDVVGTFLIHVANMCSSNDVESFLMLAKAIQDQRLRLTVNSGDVIKKACKALSGDSLKDLEIAINALVDFSFNISEEIAVPHPKNLDGLECHLIELQEKNMQTRGVLRKLIQMHAAKGNAQRAKELRKHFLDSGYEESAGIKSSIMHSYILGGQLDEAMELYREVKIKHSDFNMDSFKFIDLVKLLIDNDRFDEGFVILQTEIRNPITIRDTKVIERNCRELLSACKTADQMDKIFKLLTENRLCKVSNAMLGPLIRIHLKSANIDEAVAKYIELSEKHKCTPLQVELLRAVARTENSLQLEKVLRATEAVHGTVVSQSGLFAALAENGQENALRKTLLINSSVQFQGLLHKRCERWVDQRNIVPLISLANACSRLPTTFINFDLLYKCIFDVYDLTNDYEGALTFFDGIPDELKSIQLDVNLQKMRERIKHKANA</sequence>
<dbReference type="InterPro" id="IPR011990">
    <property type="entry name" value="TPR-like_helical_dom_sf"/>
</dbReference>
<dbReference type="GO" id="GO:0005634">
    <property type="term" value="C:nucleus"/>
    <property type="evidence" value="ECO:0007669"/>
    <property type="project" value="TreeGrafter"/>
</dbReference>